<keyword evidence="3" id="KW-1185">Reference proteome</keyword>
<feature type="compositionally biased region" description="Polar residues" evidence="1">
    <location>
        <begin position="127"/>
        <end position="148"/>
    </location>
</feature>
<dbReference type="Proteomes" id="UP001151582">
    <property type="component" value="Unassembled WGS sequence"/>
</dbReference>
<evidence type="ECO:0000313" key="2">
    <source>
        <dbReference type="EMBL" id="KAJ1974606.1"/>
    </source>
</evidence>
<evidence type="ECO:0000256" key="1">
    <source>
        <dbReference type="SAM" id="MobiDB-lite"/>
    </source>
</evidence>
<reference evidence="2" key="1">
    <citation type="submission" date="2022-07" db="EMBL/GenBank/DDBJ databases">
        <title>Phylogenomic reconstructions and comparative analyses of Kickxellomycotina fungi.</title>
        <authorList>
            <person name="Reynolds N.K."/>
            <person name="Stajich J.E."/>
            <person name="Barry K."/>
            <person name="Grigoriev I.V."/>
            <person name="Crous P."/>
            <person name="Smith M.E."/>
        </authorList>
    </citation>
    <scope>NUCLEOTIDE SEQUENCE</scope>
    <source>
        <strain evidence="2">RSA 567</strain>
    </source>
</reference>
<feature type="compositionally biased region" description="Low complexity" evidence="1">
    <location>
        <begin position="41"/>
        <end position="56"/>
    </location>
</feature>
<feature type="region of interest" description="Disordered" evidence="1">
    <location>
        <begin position="101"/>
        <end position="158"/>
    </location>
</feature>
<accession>A0A9W8AYE8</accession>
<comment type="caution">
    <text evidence="2">The sequence shown here is derived from an EMBL/GenBank/DDBJ whole genome shotgun (WGS) entry which is preliminary data.</text>
</comment>
<dbReference type="AlphaFoldDB" id="A0A9W8AYE8"/>
<evidence type="ECO:0000313" key="3">
    <source>
        <dbReference type="Proteomes" id="UP001151582"/>
    </source>
</evidence>
<sequence>MPRPPPKSVDEGRWVTNYQAEYTWKVRELSPLPTSTPPQPITTTLATPASPTSAFTPLPPVVPTATKATSPPLSVDNSSPETPRHVHYRVCAQEMAPEAHCSFDAPPQQPPTATKRPSMDTAHHPLTANTIRDLSQPQVAPTSRNQPAHSPPASTPLINGTRYNHDCHGPIPIFPHPVRNTNPSTQTQTTFATPTDHVTAPPDAVTDSLTKAMRESQTALDRNAQILERVTQRLAENIDRISLTRACEPHRLPTFQHTKLSMAEHGHSLLPEARLAVDIGGTIQRLKAILEAP</sequence>
<gene>
    <name evidence="2" type="ORF">H4R34_004657</name>
</gene>
<name>A0A9W8AYE8_9FUNG</name>
<protein>
    <submittedName>
        <fullName evidence="2">Uncharacterized protein</fullName>
    </submittedName>
</protein>
<proteinExistence type="predicted"/>
<dbReference type="EMBL" id="JANBQB010000631">
    <property type="protein sequence ID" value="KAJ1974606.1"/>
    <property type="molecule type" value="Genomic_DNA"/>
</dbReference>
<feature type="region of interest" description="Disordered" evidence="1">
    <location>
        <begin position="29"/>
        <end position="82"/>
    </location>
</feature>
<feature type="compositionally biased region" description="Polar residues" evidence="1">
    <location>
        <begin position="66"/>
        <end position="81"/>
    </location>
</feature>
<dbReference type="OrthoDB" id="10439579at2759"/>
<organism evidence="2 3">
    <name type="scientific">Dimargaris verticillata</name>
    <dbReference type="NCBI Taxonomy" id="2761393"/>
    <lineage>
        <taxon>Eukaryota</taxon>
        <taxon>Fungi</taxon>
        <taxon>Fungi incertae sedis</taxon>
        <taxon>Zoopagomycota</taxon>
        <taxon>Kickxellomycotina</taxon>
        <taxon>Dimargaritomycetes</taxon>
        <taxon>Dimargaritales</taxon>
        <taxon>Dimargaritaceae</taxon>
        <taxon>Dimargaris</taxon>
    </lineage>
</organism>